<feature type="compositionally biased region" description="Basic residues" evidence="1">
    <location>
        <begin position="30"/>
        <end position="52"/>
    </location>
</feature>
<feature type="region of interest" description="Disordered" evidence="1">
    <location>
        <begin position="1"/>
        <end position="130"/>
    </location>
</feature>
<comment type="caution">
    <text evidence="2">The sequence shown here is derived from an EMBL/GenBank/DDBJ whole genome shotgun (WGS) entry which is preliminary data.</text>
</comment>
<dbReference type="OrthoDB" id="2139939at2759"/>
<feature type="compositionally biased region" description="Basic residues" evidence="1">
    <location>
        <begin position="8"/>
        <end position="21"/>
    </location>
</feature>
<dbReference type="InterPro" id="IPR044688">
    <property type="entry name" value="SCI-1-like"/>
</dbReference>
<reference evidence="2 3" key="1">
    <citation type="submission" date="2019-03" db="EMBL/GenBank/DDBJ databases">
        <title>Single cell metagenomics reveals metabolic interactions within the superorganism composed of flagellate Streblomastix strix and complex community of Bacteroidetes bacteria on its surface.</title>
        <authorList>
            <person name="Treitli S.C."/>
            <person name="Kolisko M."/>
            <person name="Husnik F."/>
            <person name="Keeling P."/>
            <person name="Hampl V."/>
        </authorList>
    </citation>
    <scope>NUCLEOTIDE SEQUENCE [LARGE SCALE GENOMIC DNA]</scope>
    <source>
        <strain evidence="2">ST1C</strain>
    </source>
</reference>
<name>A0A5J4WMJ1_9EUKA</name>
<dbReference type="EMBL" id="SNRW01001516">
    <property type="protein sequence ID" value="KAA6396101.1"/>
    <property type="molecule type" value="Genomic_DNA"/>
</dbReference>
<dbReference type="PANTHER" id="PTHR34117">
    <property type="entry name" value="STYLE CELL-CYCLE INHIBITOR 1"/>
    <property type="match status" value="1"/>
</dbReference>
<proteinExistence type="predicted"/>
<dbReference type="AlphaFoldDB" id="A0A5J4WMJ1"/>
<organism evidence="2 3">
    <name type="scientific">Streblomastix strix</name>
    <dbReference type="NCBI Taxonomy" id="222440"/>
    <lineage>
        <taxon>Eukaryota</taxon>
        <taxon>Metamonada</taxon>
        <taxon>Preaxostyla</taxon>
        <taxon>Oxymonadida</taxon>
        <taxon>Streblomastigidae</taxon>
        <taxon>Streblomastix</taxon>
    </lineage>
</organism>
<accession>A0A5J4WMJ1</accession>
<feature type="compositionally biased region" description="Low complexity" evidence="1">
    <location>
        <begin position="53"/>
        <end position="77"/>
    </location>
</feature>
<evidence type="ECO:0000313" key="2">
    <source>
        <dbReference type="EMBL" id="KAA6396101.1"/>
    </source>
</evidence>
<feature type="compositionally biased region" description="Basic and acidic residues" evidence="1">
    <location>
        <begin position="101"/>
        <end position="113"/>
    </location>
</feature>
<dbReference type="Proteomes" id="UP000324800">
    <property type="component" value="Unassembled WGS sequence"/>
</dbReference>
<evidence type="ECO:0000313" key="3">
    <source>
        <dbReference type="Proteomes" id="UP000324800"/>
    </source>
</evidence>
<evidence type="ECO:0000256" key="1">
    <source>
        <dbReference type="SAM" id="MobiDB-lite"/>
    </source>
</evidence>
<sequence>MERERGHHSTHHKHSSHKHRRSESEDSQERKHRKEKTHEKKHKSRKRQKRSKSSSSSSSSSNSSSLSHSRSSSSNSLQKEKKEKKKKHEHKEKKNSRKRMRYDEPEKENKKEINISNTNESDKTDNRSFGMMTREEYEAAEVKKEKISKEMYYAKNKNFRVWLEERDLWLDRIESKKQKKMFSEFVRLWNNGSLSTGSYIGRRIRTEKDKQEDDDDGIDGEVPMTKHKWVFKNVDKDELSRVVQEVSTETCSAINNDEQFGYDQIEIENTD</sequence>
<protein>
    <submittedName>
        <fullName evidence="2">Uncharacterized protein</fullName>
    </submittedName>
</protein>
<dbReference type="PANTHER" id="PTHR34117:SF1">
    <property type="entry name" value="STYLE CELL-CYCLE INHIBITOR 1"/>
    <property type="match status" value="1"/>
</dbReference>
<gene>
    <name evidence="2" type="ORF">EZS28_008375</name>
</gene>
<feature type="compositionally biased region" description="Basic residues" evidence="1">
    <location>
        <begin position="82"/>
        <end position="100"/>
    </location>
</feature>